<proteinExistence type="predicted"/>
<feature type="compositionally biased region" description="Basic residues" evidence="5">
    <location>
        <begin position="179"/>
        <end position="188"/>
    </location>
</feature>
<feature type="region of interest" description="Disordered" evidence="5">
    <location>
        <begin position="250"/>
        <end position="274"/>
    </location>
</feature>
<feature type="compositionally biased region" description="Polar residues" evidence="5">
    <location>
        <begin position="189"/>
        <end position="213"/>
    </location>
</feature>
<evidence type="ECO:0000256" key="2">
    <source>
        <dbReference type="ARBA" id="ARBA00022771"/>
    </source>
</evidence>
<sequence>MPPLHTTTPLRPPFSVRRIRHFCFSKGKPPSRNQVPAFPFANALNSVTTCELLLSPTSSTNTQLDSVAATRFLQQALATKDNQPPRRAAPDDGPRHNAALLVLTHIYCRHEHCYLVSCPPCPLPLVSPRQHKPALKTAVTLGSLVAVPVSAAPAIMAAQLIMPTLPGDQPQSRHFLPNQHHRPQHARSHSYQVPQGPQISPLDTSAMPQHQPYSTPPSPKGGSQHFRQGGQPMYMPAVLRPCHEFTSRKVTRCKTAGSTSSTDSDSTLRRSNTAIMSIPGLSLLGQRLSRRSTDEPSKTLDGEWKLDAFPEVTGLPTRMHWKPDTESTVCDDPTCKRTFNYFVRRHHCRKCGNIFCDWHSSAVLPLDQNGSFNPRAGPSRTCNHCFQEVKALVHTRNNSQSSSSTASDAMPPTPINAPTAPGVTPPHKAEVAASVPRDWNWSTF</sequence>
<dbReference type="InterPro" id="IPR013083">
    <property type="entry name" value="Znf_RING/FYVE/PHD"/>
</dbReference>
<dbReference type="Pfam" id="PF01363">
    <property type="entry name" value="FYVE"/>
    <property type="match status" value="1"/>
</dbReference>
<dbReference type="Proteomes" id="UP000054544">
    <property type="component" value="Unassembled WGS sequence"/>
</dbReference>
<dbReference type="SMART" id="SM00064">
    <property type="entry name" value="FYVE"/>
    <property type="match status" value="1"/>
</dbReference>
<dbReference type="PROSITE" id="PS50178">
    <property type="entry name" value="ZF_FYVE"/>
    <property type="match status" value="1"/>
</dbReference>
<evidence type="ECO:0000256" key="1">
    <source>
        <dbReference type="ARBA" id="ARBA00022723"/>
    </source>
</evidence>
<feature type="domain" description="FYVE-type" evidence="6">
    <location>
        <begin position="335"/>
        <end position="390"/>
    </location>
</feature>
<dbReference type="InterPro" id="IPR011011">
    <property type="entry name" value="Znf_FYVE_PHD"/>
</dbReference>
<dbReference type="EMBL" id="KE384738">
    <property type="protein sequence ID" value="KJK77690.1"/>
    <property type="molecule type" value="Genomic_DNA"/>
</dbReference>
<evidence type="ECO:0000256" key="5">
    <source>
        <dbReference type="SAM" id="MobiDB-lite"/>
    </source>
</evidence>
<accession>A0A0D9NYP6</accession>
<evidence type="ECO:0000313" key="7">
    <source>
        <dbReference type="EMBL" id="KJK77690.1"/>
    </source>
</evidence>
<dbReference type="InterPro" id="IPR052113">
    <property type="entry name" value="FYVE-type_Zinc_Finger"/>
</dbReference>
<reference evidence="8" key="1">
    <citation type="journal article" date="2014" name="BMC Genomics">
        <title>The genome sequence of the biocontrol fungus Metarhizium anisopliae and comparative genomics of Metarhizium species.</title>
        <authorList>
            <person name="Pattemore J.A."/>
            <person name="Hane J.K."/>
            <person name="Williams A.H."/>
            <person name="Wilson B.A."/>
            <person name="Stodart B.J."/>
            <person name="Ash G.J."/>
        </authorList>
    </citation>
    <scope>NUCLEOTIDE SEQUENCE [LARGE SCALE GENOMIC DNA]</scope>
    <source>
        <strain evidence="8">BRIP 53293</strain>
    </source>
</reference>
<keyword evidence="2 4" id="KW-0863">Zinc-finger</keyword>
<evidence type="ECO:0000313" key="8">
    <source>
        <dbReference type="Proteomes" id="UP000054544"/>
    </source>
</evidence>
<dbReference type="Gene3D" id="3.30.40.10">
    <property type="entry name" value="Zinc/RING finger domain, C3HC4 (zinc finger)"/>
    <property type="match status" value="1"/>
</dbReference>
<dbReference type="PANTHER" id="PTHR39490">
    <property type="entry name" value="ARRESTIN DOMAIN-CONTAINING PROTEIN D"/>
    <property type="match status" value="1"/>
</dbReference>
<keyword evidence="3" id="KW-0862">Zinc</keyword>
<name>A0A0D9NYP6_METAN</name>
<dbReference type="PANTHER" id="PTHR39490:SF8">
    <property type="entry name" value="ZINC FINGER FYVE DOMAIN-CONTAINING PROTEIN 21"/>
    <property type="match status" value="1"/>
</dbReference>
<evidence type="ECO:0000259" key="6">
    <source>
        <dbReference type="PROSITE" id="PS50178"/>
    </source>
</evidence>
<dbReference type="AlphaFoldDB" id="A0A0D9NYP6"/>
<dbReference type="InterPro" id="IPR017455">
    <property type="entry name" value="Znf_FYVE-rel"/>
</dbReference>
<keyword evidence="8" id="KW-1185">Reference proteome</keyword>
<dbReference type="InterPro" id="IPR000306">
    <property type="entry name" value="Znf_FYVE"/>
</dbReference>
<feature type="region of interest" description="Disordered" evidence="5">
    <location>
        <begin position="166"/>
        <end position="231"/>
    </location>
</feature>
<evidence type="ECO:0000256" key="4">
    <source>
        <dbReference type="PROSITE-ProRule" id="PRU00091"/>
    </source>
</evidence>
<keyword evidence="1" id="KW-0479">Metal-binding</keyword>
<dbReference type="CDD" id="cd15760">
    <property type="entry name" value="FYVE_scVPS27p_like"/>
    <property type="match status" value="1"/>
</dbReference>
<dbReference type="STRING" id="1291518.A0A0D9NYP6"/>
<dbReference type="GO" id="GO:0008270">
    <property type="term" value="F:zinc ion binding"/>
    <property type="evidence" value="ECO:0007669"/>
    <property type="project" value="UniProtKB-KW"/>
</dbReference>
<feature type="region of interest" description="Disordered" evidence="5">
    <location>
        <begin position="396"/>
        <end position="431"/>
    </location>
</feature>
<gene>
    <name evidence="7" type="ORF">H634G_07429</name>
</gene>
<organism evidence="7 8">
    <name type="scientific">Metarhizium anisopliae BRIP 53293</name>
    <dbReference type="NCBI Taxonomy" id="1291518"/>
    <lineage>
        <taxon>Eukaryota</taxon>
        <taxon>Fungi</taxon>
        <taxon>Dikarya</taxon>
        <taxon>Ascomycota</taxon>
        <taxon>Pezizomycotina</taxon>
        <taxon>Sordariomycetes</taxon>
        <taxon>Hypocreomycetidae</taxon>
        <taxon>Hypocreales</taxon>
        <taxon>Clavicipitaceae</taxon>
        <taxon>Metarhizium</taxon>
    </lineage>
</organism>
<protein>
    <recommendedName>
        <fullName evidence="6">FYVE-type domain-containing protein</fullName>
    </recommendedName>
</protein>
<evidence type="ECO:0000256" key="3">
    <source>
        <dbReference type="ARBA" id="ARBA00022833"/>
    </source>
</evidence>
<dbReference type="OrthoDB" id="10018316at2759"/>
<dbReference type="SUPFAM" id="SSF57903">
    <property type="entry name" value="FYVE/PHD zinc finger"/>
    <property type="match status" value="1"/>
</dbReference>